<feature type="transmembrane region" description="Helical" evidence="7">
    <location>
        <begin position="206"/>
        <end position="229"/>
    </location>
</feature>
<evidence type="ECO:0000313" key="9">
    <source>
        <dbReference type="EMBL" id="KAJ9160873.1"/>
    </source>
</evidence>
<feature type="transmembrane region" description="Helical" evidence="7">
    <location>
        <begin position="500"/>
        <end position="521"/>
    </location>
</feature>
<dbReference type="PROSITE" id="PS50850">
    <property type="entry name" value="MFS"/>
    <property type="match status" value="1"/>
</dbReference>
<feature type="region of interest" description="Disordered" evidence="6">
    <location>
        <begin position="1"/>
        <end position="24"/>
    </location>
</feature>
<feature type="transmembrane region" description="Helical" evidence="7">
    <location>
        <begin position="637"/>
        <end position="658"/>
    </location>
</feature>
<sequence length="675" mass="74885">MAVPGSVNFLGEGSQNKPMGMENIPRRTSHSVFRAGYGSTGGGPKQAPEKKRTKNGILLVPQPEDTGNDPLNWPTWKRDCALVAVGLYCAVGGGMTPILAAGFTDVAEDYGVKVEDVSLTTGLYMMGMGIGSVLWSPTAILFGKRPVYLASAVMFLVSNVWCAASPTYTSLLLARIFQGIAISPVECLPSATVAEIYFLHERAFRLGIYTLLLLGGKNLVPLLSAAIISNLSWQWVFWIIAIFSGFCGGLLFFLVPETFWDRAPVPRAVIRERKLTFNTNFYSKYMGQHPDDASSLLALAGSRRQSRHDYTSHHPENEKLEIEPSELAMHSESHIKTITDPEKVLPEPDRPYIPNLKYGLQHRRSSSAPPKTLPPQKREFEPAIPKAWLSNPIPKNNGDSSPSSIASAPPTMPSRLAYTHALRRRPTQSWMQQLKPYNGRLNPDEWLKVTVRPFILLSYPAVAYSSLIYACSVGWLIVISESVALIYRGDYYNFDAMHAGYVYVGPFVGGVLGTAVAGKLSDVIVQAMARRNDGLYEPEFRLVMMIPVAIATGAGLIGFGWTAHDHDNWLIPTFFFSLVSFGCSLGSTTSITFVVDSYRQYAGEALVTLNFCKNILHGLVFSLFVTHWLEADGSKTVYVWIGVMQLIATLFTVPMYIFGKRLRMWTVRQNFMERF</sequence>
<evidence type="ECO:0000256" key="4">
    <source>
        <dbReference type="ARBA" id="ARBA00022989"/>
    </source>
</evidence>
<keyword evidence="2" id="KW-0813">Transport</keyword>
<feature type="transmembrane region" description="Helical" evidence="7">
    <location>
        <begin position="607"/>
        <end position="625"/>
    </location>
</feature>
<feature type="transmembrane region" description="Helical" evidence="7">
    <location>
        <begin position="147"/>
        <end position="168"/>
    </location>
</feature>
<dbReference type="Proteomes" id="UP001174691">
    <property type="component" value="Unassembled WGS sequence"/>
</dbReference>
<evidence type="ECO:0000256" key="6">
    <source>
        <dbReference type="SAM" id="MobiDB-lite"/>
    </source>
</evidence>
<dbReference type="PANTHER" id="PTHR23502:SF4">
    <property type="entry name" value="MAJOR FACILITATOR SUPERFAMILY (MFS) PROFILE DOMAIN-CONTAINING PROTEIN-RELATED"/>
    <property type="match status" value="1"/>
</dbReference>
<evidence type="ECO:0000256" key="7">
    <source>
        <dbReference type="SAM" id="Phobius"/>
    </source>
</evidence>
<keyword evidence="10" id="KW-1185">Reference proteome</keyword>
<dbReference type="Gene3D" id="1.20.1250.20">
    <property type="entry name" value="MFS general substrate transporter like domains"/>
    <property type="match status" value="2"/>
</dbReference>
<dbReference type="Pfam" id="PF07690">
    <property type="entry name" value="MFS_1"/>
    <property type="match status" value="1"/>
</dbReference>
<dbReference type="GO" id="GO:0022857">
    <property type="term" value="F:transmembrane transporter activity"/>
    <property type="evidence" value="ECO:0007669"/>
    <property type="project" value="InterPro"/>
</dbReference>
<dbReference type="PANTHER" id="PTHR23502">
    <property type="entry name" value="MAJOR FACILITATOR SUPERFAMILY"/>
    <property type="match status" value="1"/>
</dbReference>
<comment type="subcellular location">
    <subcellularLocation>
        <location evidence="1">Membrane</location>
        <topology evidence="1">Multi-pass membrane protein</topology>
    </subcellularLocation>
</comment>
<dbReference type="EMBL" id="JANBVN010000030">
    <property type="protein sequence ID" value="KAJ9160873.1"/>
    <property type="molecule type" value="Genomic_DNA"/>
</dbReference>
<protein>
    <submittedName>
        <fullName evidence="9">MFS antiporter QDR3</fullName>
    </submittedName>
</protein>
<evidence type="ECO:0000256" key="2">
    <source>
        <dbReference type="ARBA" id="ARBA00022448"/>
    </source>
</evidence>
<keyword evidence="3 7" id="KW-0812">Transmembrane</keyword>
<gene>
    <name evidence="9" type="ORF">NKR19_g2831</name>
</gene>
<keyword evidence="4 7" id="KW-1133">Transmembrane helix</keyword>
<evidence type="ECO:0000256" key="3">
    <source>
        <dbReference type="ARBA" id="ARBA00022692"/>
    </source>
</evidence>
<feature type="transmembrane region" description="Helical" evidence="7">
    <location>
        <begin position="180"/>
        <end position="199"/>
    </location>
</feature>
<comment type="caution">
    <text evidence="9">The sequence shown here is derived from an EMBL/GenBank/DDBJ whole genome shotgun (WGS) entry which is preliminary data.</text>
</comment>
<feature type="transmembrane region" description="Helical" evidence="7">
    <location>
        <begin position="235"/>
        <end position="255"/>
    </location>
</feature>
<dbReference type="FunFam" id="1.20.1250.20:FF:000396">
    <property type="entry name" value="MFS general substrate transporter"/>
    <property type="match status" value="1"/>
</dbReference>
<feature type="transmembrane region" description="Helical" evidence="7">
    <location>
        <begin position="569"/>
        <end position="595"/>
    </location>
</feature>
<evidence type="ECO:0000256" key="1">
    <source>
        <dbReference type="ARBA" id="ARBA00004141"/>
    </source>
</evidence>
<feature type="domain" description="Major facilitator superfamily (MFS) profile" evidence="8">
    <location>
        <begin position="81"/>
        <end position="660"/>
    </location>
</feature>
<keyword evidence="5 7" id="KW-0472">Membrane</keyword>
<dbReference type="FunFam" id="1.20.1720.10:FF:000009">
    <property type="entry name" value="MFS multidrug transporter"/>
    <property type="match status" value="1"/>
</dbReference>
<reference evidence="9" key="1">
    <citation type="submission" date="2022-07" db="EMBL/GenBank/DDBJ databases">
        <title>Fungi with potential for degradation of polypropylene.</title>
        <authorList>
            <person name="Gostincar C."/>
        </authorList>
    </citation>
    <scope>NUCLEOTIDE SEQUENCE</scope>
    <source>
        <strain evidence="9">EXF-13287</strain>
    </source>
</reference>
<dbReference type="AlphaFoldDB" id="A0AA38RY37"/>
<feature type="region of interest" description="Disordered" evidence="6">
    <location>
        <begin position="32"/>
        <end position="51"/>
    </location>
</feature>
<evidence type="ECO:0000313" key="10">
    <source>
        <dbReference type="Proteomes" id="UP001174691"/>
    </source>
</evidence>
<name>A0AA38RY37_9PEZI</name>
<proteinExistence type="predicted"/>
<feature type="transmembrane region" description="Helical" evidence="7">
    <location>
        <begin position="80"/>
        <end position="103"/>
    </location>
</feature>
<accession>A0AA38RY37</accession>
<feature type="transmembrane region" description="Helical" evidence="7">
    <location>
        <begin position="123"/>
        <end position="142"/>
    </location>
</feature>
<feature type="transmembrane region" description="Helical" evidence="7">
    <location>
        <begin position="456"/>
        <end position="480"/>
    </location>
</feature>
<organism evidence="9 10">
    <name type="scientific">Coniochaeta hoffmannii</name>
    <dbReference type="NCBI Taxonomy" id="91930"/>
    <lineage>
        <taxon>Eukaryota</taxon>
        <taxon>Fungi</taxon>
        <taxon>Dikarya</taxon>
        <taxon>Ascomycota</taxon>
        <taxon>Pezizomycotina</taxon>
        <taxon>Sordariomycetes</taxon>
        <taxon>Sordariomycetidae</taxon>
        <taxon>Coniochaetales</taxon>
        <taxon>Coniochaetaceae</taxon>
        <taxon>Coniochaeta</taxon>
    </lineage>
</organism>
<dbReference type="InterPro" id="IPR036259">
    <property type="entry name" value="MFS_trans_sf"/>
</dbReference>
<dbReference type="SUPFAM" id="SSF103473">
    <property type="entry name" value="MFS general substrate transporter"/>
    <property type="match status" value="1"/>
</dbReference>
<evidence type="ECO:0000259" key="8">
    <source>
        <dbReference type="PROSITE" id="PS50850"/>
    </source>
</evidence>
<dbReference type="InterPro" id="IPR020846">
    <property type="entry name" value="MFS_dom"/>
</dbReference>
<dbReference type="InterPro" id="IPR011701">
    <property type="entry name" value="MFS"/>
</dbReference>
<dbReference type="GO" id="GO:0005886">
    <property type="term" value="C:plasma membrane"/>
    <property type="evidence" value="ECO:0007669"/>
    <property type="project" value="TreeGrafter"/>
</dbReference>
<evidence type="ECO:0000256" key="5">
    <source>
        <dbReference type="ARBA" id="ARBA00023136"/>
    </source>
</evidence>
<feature type="transmembrane region" description="Helical" evidence="7">
    <location>
        <begin position="542"/>
        <end position="563"/>
    </location>
</feature>